<dbReference type="InterPro" id="IPR006521">
    <property type="entry name" value="Tail_protein_I"/>
</dbReference>
<name>A0A367RN47_9NOSO</name>
<accession>A0A367RN47</accession>
<evidence type="ECO:0000313" key="2">
    <source>
        <dbReference type="Proteomes" id="UP000252107"/>
    </source>
</evidence>
<keyword evidence="2" id="KW-1185">Reference proteome</keyword>
<dbReference type="EMBL" id="LXQD01000102">
    <property type="protein sequence ID" value="RCJ37986.1"/>
    <property type="molecule type" value="Genomic_DNA"/>
</dbReference>
<evidence type="ECO:0000313" key="1">
    <source>
        <dbReference type="EMBL" id="RCJ37986.1"/>
    </source>
</evidence>
<dbReference type="NCBIfam" id="TIGR02242">
    <property type="entry name" value="tail_TIGR02242"/>
    <property type="match status" value="1"/>
</dbReference>
<dbReference type="InterPro" id="IPR011748">
    <property type="entry name" value="Unchr_phage_tail-like"/>
</dbReference>
<dbReference type="Pfam" id="PF09684">
    <property type="entry name" value="Tail_P2_I"/>
    <property type="match status" value="1"/>
</dbReference>
<reference evidence="1" key="1">
    <citation type="submission" date="2016-04" db="EMBL/GenBank/DDBJ databases">
        <authorList>
            <person name="Tabuchi Yagui T.R."/>
        </authorList>
    </citation>
    <scope>NUCLEOTIDE SEQUENCE [LARGE SCALE GENOMIC DNA]</scope>
    <source>
        <strain evidence="1">NIES-26</strain>
    </source>
</reference>
<sequence length="330" mass="37932">MTQTTSHPSIAILLTSMQPHQAVASNSLSLQGSKTDETFSNNLLLRPGERGEMSITLENLGSDAIRWKLEIAGNFPANWCQWHQQDFEEIAPKEKLSKVIGFLVPDNFFENQLALMQKPQLQINYQSTIYVYLEVSGSGQLAEYRVFDLFVRPLCSYLDFVPALYKEVDFVGRYLSIIEQAFDPAVQTIDTLWAYLDPITAPEALLPFLAHWVAWDIDTRWGIDIQRRLIRNAIALYRWHGTSYGLRFYLHLYTGLPLEQINIREIFERGFVFGATSIGFDSMLGGGRPYHFIVEMRPFSSEQIDETSVREIIERQKPAFCTYELDIINP</sequence>
<organism evidence="1 2">
    <name type="scientific">Nostoc minutum NIES-26</name>
    <dbReference type="NCBI Taxonomy" id="1844469"/>
    <lineage>
        <taxon>Bacteria</taxon>
        <taxon>Bacillati</taxon>
        <taxon>Cyanobacteriota</taxon>
        <taxon>Cyanophyceae</taxon>
        <taxon>Nostocales</taxon>
        <taxon>Nostocaceae</taxon>
        <taxon>Nostoc</taxon>
    </lineage>
</organism>
<comment type="caution">
    <text evidence="1">The sequence shown here is derived from an EMBL/GenBank/DDBJ whole genome shotgun (WGS) entry which is preliminary data.</text>
</comment>
<dbReference type="Proteomes" id="UP000252107">
    <property type="component" value="Unassembled WGS sequence"/>
</dbReference>
<proteinExistence type="predicted"/>
<gene>
    <name evidence="1" type="ORF">A6770_39845</name>
</gene>
<protein>
    <submittedName>
        <fullName evidence="1">Phage tail protein</fullName>
    </submittedName>
</protein>
<dbReference type="AlphaFoldDB" id="A0A367RN47"/>